<sequence>MTYIRVYFFAVNSFSFDLCDIVLYSSLVDLCRLCLLVVRSEDNCLVSFCIPSFFSKKETVGILGNSHHLKPEIRHVITISTTWTGYHRQGLSNKTKSQLIIPNFESFV</sequence>
<evidence type="ECO:0000313" key="1">
    <source>
        <dbReference type="EMBL" id="CAG6628080.1"/>
    </source>
</evidence>
<reference evidence="1" key="1">
    <citation type="submission" date="2021-05" db="EMBL/GenBank/DDBJ databases">
        <authorList>
            <person name="Alioto T."/>
            <person name="Alioto T."/>
            <person name="Gomez Garrido J."/>
        </authorList>
    </citation>
    <scope>NUCLEOTIDE SEQUENCE</scope>
</reference>
<accession>A0A8D8QAS2</accession>
<protein>
    <submittedName>
        <fullName evidence="1">Uncharacterized protein</fullName>
    </submittedName>
</protein>
<organism evidence="1">
    <name type="scientific">Cacopsylla melanoneura</name>
    <dbReference type="NCBI Taxonomy" id="428564"/>
    <lineage>
        <taxon>Eukaryota</taxon>
        <taxon>Metazoa</taxon>
        <taxon>Ecdysozoa</taxon>
        <taxon>Arthropoda</taxon>
        <taxon>Hexapoda</taxon>
        <taxon>Insecta</taxon>
        <taxon>Pterygota</taxon>
        <taxon>Neoptera</taxon>
        <taxon>Paraneoptera</taxon>
        <taxon>Hemiptera</taxon>
        <taxon>Sternorrhyncha</taxon>
        <taxon>Psylloidea</taxon>
        <taxon>Psyllidae</taxon>
        <taxon>Psyllinae</taxon>
        <taxon>Cacopsylla</taxon>
    </lineage>
</organism>
<dbReference type="EMBL" id="HBUF01067204">
    <property type="protein sequence ID" value="CAG6628080.1"/>
    <property type="molecule type" value="Transcribed_RNA"/>
</dbReference>
<dbReference type="AlphaFoldDB" id="A0A8D8QAS2"/>
<name>A0A8D8QAS2_9HEMI</name>
<proteinExistence type="predicted"/>